<feature type="transmembrane region" description="Helical" evidence="6">
    <location>
        <begin position="21"/>
        <end position="42"/>
    </location>
</feature>
<name>A0AA49GR03_9BACT</name>
<evidence type="ECO:0000256" key="2">
    <source>
        <dbReference type="ARBA" id="ARBA00022475"/>
    </source>
</evidence>
<protein>
    <submittedName>
        <fullName evidence="9">ABC transporter permease</fullName>
    </submittedName>
</protein>
<dbReference type="PANTHER" id="PTHR30572:SF18">
    <property type="entry name" value="ABC-TYPE MACROLIDE FAMILY EXPORT SYSTEM PERMEASE COMPONENT 2"/>
    <property type="match status" value="1"/>
</dbReference>
<dbReference type="Pfam" id="PF12704">
    <property type="entry name" value="MacB_PCD"/>
    <property type="match status" value="2"/>
</dbReference>
<feature type="domain" description="ABC3 transporter permease C-terminal" evidence="7">
    <location>
        <begin position="674"/>
        <end position="783"/>
    </location>
</feature>
<keyword evidence="5 6" id="KW-0472">Membrane</keyword>
<feature type="domain" description="MacB-like periplasmic core" evidence="8">
    <location>
        <begin position="20"/>
        <end position="235"/>
    </location>
</feature>
<evidence type="ECO:0000256" key="3">
    <source>
        <dbReference type="ARBA" id="ARBA00022692"/>
    </source>
</evidence>
<dbReference type="InterPro" id="IPR025857">
    <property type="entry name" value="MacB_PCD"/>
</dbReference>
<reference evidence="9" key="1">
    <citation type="journal article" date="2023" name="Comput. Struct. Biotechnol. J.">
        <title>Discovery of a novel marine Bacteroidetes with a rich repertoire of carbohydrate-active enzymes.</title>
        <authorList>
            <person name="Chen B."/>
            <person name="Liu G."/>
            <person name="Chen Q."/>
            <person name="Wang H."/>
            <person name="Liu L."/>
            <person name="Tang K."/>
        </authorList>
    </citation>
    <scope>NUCLEOTIDE SEQUENCE</scope>
    <source>
        <strain evidence="9">TK19036</strain>
    </source>
</reference>
<comment type="subcellular location">
    <subcellularLocation>
        <location evidence="1">Cell membrane</location>
        <topology evidence="1">Multi-pass membrane protein</topology>
    </subcellularLocation>
</comment>
<feature type="transmembrane region" description="Helical" evidence="6">
    <location>
        <begin position="755"/>
        <end position="777"/>
    </location>
</feature>
<keyword evidence="3 6" id="KW-0812">Transmembrane</keyword>
<dbReference type="InterPro" id="IPR050250">
    <property type="entry name" value="Macrolide_Exporter_MacB"/>
</dbReference>
<evidence type="ECO:0000256" key="6">
    <source>
        <dbReference type="SAM" id="Phobius"/>
    </source>
</evidence>
<dbReference type="PANTHER" id="PTHR30572">
    <property type="entry name" value="MEMBRANE COMPONENT OF TRANSPORTER-RELATED"/>
    <property type="match status" value="1"/>
</dbReference>
<feature type="domain" description="ABC3 transporter permease C-terminal" evidence="7">
    <location>
        <begin position="287"/>
        <end position="404"/>
    </location>
</feature>
<reference evidence="9" key="2">
    <citation type="journal article" date="2024" name="Antonie Van Leeuwenhoek">
        <title>Roseihalotalea indica gen. nov., sp. nov., a halophilic Bacteroidetes from mesopelagic Southwest Indian Ocean with higher carbohydrate metabolic potential.</title>
        <authorList>
            <person name="Chen B."/>
            <person name="Zhang M."/>
            <person name="Lin D."/>
            <person name="Ye J."/>
            <person name="Tang K."/>
        </authorList>
    </citation>
    <scope>NUCLEOTIDE SEQUENCE</scope>
    <source>
        <strain evidence="9">TK19036</strain>
    </source>
</reference>
<proteinExistence type="predicted"/>
<evidence type="ECO:0000259" key="7">
    <source>
        <dbReference type="Pfam" id="PF02687"/>
    </source>
</evidence>
<feature type="transmembrane region" description="Helical" evidence="6">
    <location>
        <begin position="671"/>
        <end position="695"/>
    </location>
</feature>
<gene>
    <name evidence="9" type="ORF">K4G66_09455</name>
</gene>
<feature type="domain" description="MacB-like periplasmic core" evidence="8">
    <location>
        <begin position="431"/>
        <end position="634"/>
    </location>
</feature>
<evidence type="ECO:0000256" key="1">
    <source>
        <dbReference type="ARBA" id="ARBA00004651"/>
    </source>
</evidence>
<feature type="transmembrane region" description="Helical" evidence="6">
    <location>
        <begin position="707"/>
        <end position="735"/>
    </location>
</feature>
<dbReference type="GO" id="GO:0022857">
    <property type="term" value="F:transmembrane transporter activity"/>
    <property type="evidence" value="ECO:0007669"/>
    <property type="project" value="TreeGrafter"/>
</dbReference>
<evidence type="ECO:0000259" key="8">
    <source>
        <dbReference type="Pfam" id="PF12704"/>
    </source>
</evidence>
<dbReference type="GO" id="GO:0005886">
    <property type="term" value="C:plasma membrane"/>
    <property type="evidence" value="ECO:0007669"/>
    <property type="project" value="UniProtKB-SubCell"/>
</dbReference>
<feature type="transmembrane region" description="Helical" evidence="6">
    <location>
        <begin position="281"/>
        <end position="303"/>
    </location>
</feature>
<dbReference type="AlphaFoldDB" id="A0AA49GR03"/>
<organism evidence="9">
    <name type="scientific">Roseihalotalea indica</name>
    <dbReference type="NCBI Taxonomy" id="2867963"/>
    <lineage>
        <taxon>Bacteria</taxon>
        <taxon>Pseudomonadati</taxon>
        <taxon>Bacteroidota</taxon>
        <taxon>Cytophagia</taxon>
        <taxon>Cytophagales</taxon>
        <taxon>Catalimonadaceae</taxon>
        <taxon>Roseihalotalea</taxon>
    </lineage>
</organism>
<evidence type="ECO:0000313" key="9">
    <source>
        <dbReference type="EMBL" id="WKN38927.1"/>
    </source>
</evidence>
<dbReference type="EMBL" id="CP120682">
    <property type="protein sequence ID" value="WKN38927.1"/>
    <property type="molecule type" value="Genomic_DNA"/>
</dbReference>
<dbReference type="Pfam" id="PF02687">
    <property type="entry name" value="FtsX"/>
    <property type="match status" value="2"/>
</dbReference>
<sequence>MLKNLLKVALRNIGKDRIYSLLNILGLTLGITCSLFLFLYLLDELSYDEFHSNKDRIYRVVTHFTEQDNQFTWTVGQIPLAQELEENYTEIEHAVRFIGAGRELFENPERDVRFYEEDFYYVDSSVFEVFTFPLLAGDAGTALNAPNTAVVTQSTAKRYFGNEDPIGQSFQNGDENYKITGLIEDVPTNSHLEFDALLSRASLPDEMGGWGGWGVSTYLFLKEGSGKEAGEQALAEVNKNRVVPIFEDYGVTINYFLQSLTDIHLNSDFSEGGTDGSDMSYIYIFAAVAFFILIIASINYMNLATARATRRAKEVGVRKTMGSFKRQLISQFLTESILLTLIALMISLVLVVALLPLFNDLAGKEMSYSFLLQPQLIVGFLAIVLLVGLGGGSYPAFYLARFNPASVLKGNVTRSTGNALLRKVLVVAQFSISIAMLICTWVVYDQLQYLRDTDLGFEQDQVLTVTMPDSTIRANYQTLYNRLKDQPNVLDVSSSSSRPGTGYSKNLMKVDSPEGMVDKGVDQYRADYDYVETMGMTIVTGRNFSRDYATDTAAALVNESMVARMQWDDPIGKRFAYLGDDDEFSAVFTVVGVIKDFHQQSLYDPIEPLAIFFSENNYFLNIKISPEDAPETLAAIEDTWNEVNSGKPFSYDFLDQEFQSQYKADQKRGQIFTFFSALTVLIACLGLLGLAAYTTEQRAKEIGIRKVIGASVASIVGMIYKDFFILIGIAIFIAFPLAYFYMNIWLQTFAYQTEIQWLTFVASALLTLVVTLGAISFHTLKAAMSNPVNSLRSE</sequence>
<dbReference type="InterPro" id="IPR003838">
    <property type="entry name" value="ABC3_permease_C"/>
</dbReference>
<feature type="transmembrane region" description="Helical" evidence="6">
    <location>
        <begin position="420"/>
        <end position="444"/>
    </location>
</feature>
<keyword evidence="4 6" id="KW-1133">Transmembrane helix</keyword>
<feature type="transmembrane region" description="Helical" evidence="6">
    <location>
        <begin position="336"/>
        <end position="357"/>
    </location>
</feature>
<evidence type="ECO:0000256" key="4">
    <source>
        <dbReference type="ARBA" id="ARBA00022989"/>
    </source>
</evidence>
<keyword evidence="2" id="KW-1003">Cell membrane</keyword>
<accession>A0AA49GR03</accession>
<feature type="transmembrane region" description="Helical" evidence="6">
    <location>
        <begin position="377"/>
        <end position="399"/>
    </location>
</feature>
<evidence type="ECO:0000256" key="5">
    <source>
        <dbReference type="ARBA" id="ARBA00023136"/>
    </source>
</evidence>